<evidence type="ECO:0000313" key="1">
    <source>
        <dbReference type="EMBL" id="JAH04384.1"/>
    </source>
</evidence>
<sequence>MSGTRENINTDTK</sequence>
<reference evidence="1" key="2">
    <citation type="journal article" date="2015" name="Fish Shellfish Immunol.">
        <title>Early steps in the European eel (Anguilla anguilla)-Vibrio vulnificus interaction in the gills: Role of the RtxA13 toxin.</title>
        <authorList>
            <person name="Callol A."/>
            <person name="Pajuelo D."/>
            <person name="Ebbesson L."/>
            <person name="Teles M."/>
            <person name="MacKenzie S."/>
            <person name="Amaro C."/>
        </authorList>
    </citation>
    <scope>NUCLEOTIDE SEQUENCE</scope>
</reference>
<name>A0A0E9PIQ0_ANGAN</name>
<dbReference type="EMBL" id="GBXM01104193">
    <property type="protein sequence ID" value="JAH04384.1"/>
    <property type="molecule type" value="Transcribed_RNA"/>
</dbReference>
<protein>
    <submittedName>
        <fullName evidence="1">Uncharacterized protein</fullName>
    </submittedName>
</protein>
<dbReference type="EMBL" id="GBXM01096855">
    <property type="protein sequence ID" value="JAH11722.1"/>
    <property type="molecule type" value="Transcribed_RNA"/>
</dbReference>
<reference evidence="1" key="1">
    <citation type="submission" date="2014-11" db="EMBL/GenBank/DDBJ databases">
        <authorList>
            <person name="Amaro Gonzalez C."/>
        </authorList>
    </citation>
    <scope>NUCLEOTIDE SEQUENCE</scope>
</reference>
<accession>A0A0E9PIQ0</accession>
<proteinExistence type="predicted"/>
<organism evidence="1">
    <name type="scientific">Anguilla anguilla</name>
    <name type="common">European freshwater eel</name>
    <name type="synonym">Muraena anguilla</name>
    <dbReference type="NCBI Taxonomy" id="7936"/>
    <lineage>
        <taxon>Eukaryota</taxon>
        <taxon>Metazoa</taxon>
        <taxon>Chordata</taxon>
        <taxon>Craniata</taxon>
        <taxon>Vertebrata</taxon>
        <taxon>Euteleostomi</taxon>
        <taxon>Actinopterygii</taxon>
        <taxon>Neopterygii</taxon>
        <taxon>Teleostei</taxon>
        <taxon>Anguilliformes</taxon>
        <taxon>Anguillidae</taxon>
        <taxon>Anguilla</taxon>
    </lineage>
</organism>